<proteinExistence type="predicted"/>
<feature type="region of interest" description="Disordered" evidence="1">
    <location>
        <begin position="295"/>
        <end position="320"/>
    </location>
</feature>
<dbReference type="Gene3D" id="3.40.366.10">
    <property type="entry name" value="Malonyl-Coenzyme A Acyl Carrier Protein, domain 2"/>
    <property type="match status" value="1"/>
</dbReference>
<sequence length="320" mass="34473">MSAVLFGGTVPPLHAKTGDFLETDPYARARLEEAEEVLGAGILPRFARTSESYSREARQAYLVTCAALADRVRSEEGDARLCTAASIGHLPALHYVGALSFADMMRMGEAVAASEEVWNAADHGRVSHFVYRVGRDRLEELRARVESEGGWAEVAGHFSDTIHLLNVSAEHLPLLESEVRAGGGVSVLTFPQAEHSPSNAGLRDRTAEGTAAFRFRDAGVPFVRGSDGVLVDRAEDLRDTLLQDCVTPVDFPLVVGRLRELGVRRVHVIGPGNLFERLTRDHFDVTVLAPDGRARGLTTAGAGPARVGGRSAASPERSRT</sequence>
<protein>
    <submittedName>
        <fullName evidence="2">ACP S-malonyltransferase</fullName>
    </submittedName>
</protein>
<dbReference type="InterPro" id="IPR016035">
    <property type="entry name" value="Acyl_Trfase/lysoPLipase"/>
</dbReference>
<evidence type="ECO:0000256" key="1">
    <source>
        <dbReference type="SAM" id="MobiDB-lite"/>
    </source>
</evidence>
<comment type="caution">
    <text evidence="2">The sequence shown here is derived from an EMBL/GenBank/DDBJ whole genome shotgun (WGS) entry which is preliminary data.</text>
</comment>
<gene>
    <name evidence="2" type="ORF">Q8A49_00470</name>
</gene>
<feature type="compositionally biased region" description="Low complexity" evidence="1">
    <location>
        <begin position="295"/>
        <end position="305"/>
    </location>
</feature>
<dbReference type="SUPFAM" id="SSF52151">
    <property type="entry name" value="FabD/lysophospholipase-like"/>
    <property type="match status" value="1"/>
</dbReference>
<evidence type="ECO:0000313" key="3">
    <source>
        <dbReference type="Proteomes" id="UP001348641"/>
    </source>
</evidence>
<name>A0ABU7KI48_9ACTN</name>
<dbReference type="EMBL" id="JAUUCC010000001">
    <property type="protein sequence ID" value="MEE2048970.1"/>
    <property type="molecule type" value="Genomic_DNA"/>
</dbReference>
<dbReference type="InterPro" id="IPR001227">
    <property type="entry name" value="Ac_transferase_dom_sf"/>
</dbReference>
<accession>A0ABU7KI48</accession>
<organism evidence="2 3">
    <name type="scientific">Nocardiopsis tropica</name>
    <dbReference type="NCBI Taxonomy" id="109330"/>
    <lineage>
        <taxon>Bacteria</taxon>
        <taxon>Bacillati</taxon>
        <taxon>Actinomycetota</taxon>
        <taxon>Actinomycetes</taxon>
        <taxon>Streptosporangiales</taxon>
        <taxon>Nocardiopsidaceae</taxon>
        <taxon>Nocardiopsis</taxon>
    </lineage>
</organism>
<dbReference type="Gene3D" id="3.30.70.250">
    <property type="entry name" value="Malonyl-CoA ACP transacylase, ACP-binding"/>
    <property type="match status" value="1"/>
</dbReference>
<reference evidence="2 3" key="1">
    <citation type="submission" date="2023-07" db="EMBL/GenBank/DDBJ databases">
        <authorList>
            <person name="Girao M."/>
            <person name="Carvalho M.F."/>
        </authorList>
    </citation>
    <scope>NUCLEOTIDE SEQUENCE [LARGE SCALE GENOMIC DNA]</scope>
    <source>
        <strain evidence="2 3">66/93</strain>
    </source>
</reference>
<evidence type="ECO:0000313" key="2">
    <source>
        <dbReference type="EMBL" id="MEE2048970.1"/>
    </source>
</evidence>
<dbReference type="Proteomes" id="UP001348641">
    <property type="component" value="Unassembled WGS sequence"/>
</dbReference>
<dbReference type="RefSeq" id="WP_330156279.1">
    <property type="nucleotide sequence ID" value="NZ_BAAAJA010000006.1"/>
</dbReference>